<evidence type="ECO:0000256" key="1">
    <source>
        <dbReference type="SAM" id="Phobius"/>
    </source>
</evidence>
<proteinExistence type="predicted"/>
<organism evidence="2">
    <name type="scientific">mine drainage metagenome</name>
    <dbReference type="NCBI Taxonomy" id="410659"/>
    <lineage>
        <taxon>unclassified sequences</taxon>
        <taxon>metagenomes</taxon>
        <taxon>ecological metagenomes</taxon>
    </lineage>
</organism>
<feature type="transmembrane region" description="Helical" evidence="1">
    <location>
        <begin position="33"/>
        <end position="50"/>
    </location>
</feature>
<dbReference type="EMBL" id="AUZY01003807">
    <property type="protein sequence ID" value="EQD67272.1"/>
    <property type="molecule type" value="Genomic_DNA"/>
</dbReference>
<reference evidence="2" key="1">
    <citation type="submission" date="2013-08" db="EMBL/GenBank/DDBJ databases">
        <authorList>
            <person name="Mendez C."/>
            <person name="Richter M."/>
            <person name="Ferrer M."/>
            <person name="Sanchez J."/>
        </authorList>
    </citation>
    <scope>NUCLEOTIDE SEQUENCE</scope>
</reference>
<protein>
    <submittedName>
        <fullName evidence="2">Transposase-like protein</fullName>
    </submittedName>
</protein>
<comment type="caution">
    <text evidence="2">The sequence shown here is derived from an EMBL/GenBank/DDBJ whole genome shotgun (WGS) entry which is preliminary data.</text>
</comment>
<keyword evidence="1" id="KW-1133">Transmembrane helix</keyword>
<gene>
    <name evidence="2" type="ORF">B1B_05989</name>
</gene>
<sequence>DRYKYQPRLERRHEQLKSGLRVTPMWLKNVDRIEAFLFLDFVALLVRALLEREVRRRMKDADLATLPIYPEDRDCPAPTAERILTLFASIQRHELIDARGRVIQTFEPDLTPNQRRLLRLLGLSPAIYTSPA</sequence>
<keyword evidence="1" id="KW-0472">Membrane</keyword>
<dbReference type="AlphaFoldDB" id="T1BBN0"/>
<reference evidence="2" key="2">
    <citation type="journal article" date="2014" name="ISME J.">
        <title>Microbial stratification in low pH oxic and suboxic macroscopic growths along an acid mine drainage.</title>
        <authorList>
            <person name="Mendez-Garcia C."/>
            <person name="Mesa V."/>
            <person name="Sprenger R.R."/>
            <person name="Richter M."/>
            <person name="Diez M.S."/>
            <person name="Solano J."/>
            <person name="Bargiela R."/>
            <person name="Golyshina O.V."/>
            <person name="Manteca A."/>
            <person name="Ramos J.L."/>
            <person name="Gallego J.R."/>
            <person name="Llorente I."/>
            <person name="Martins Dos Santos V.A."/>
            <person name="Jensen O.N."/>
            <person name="Pelaez A.I."/>
            <person name="Sanchez J."/>
            <person name="Ferrer M."/>
        </authorList>
    </citation>
    <scope>NUCLEOTIDE SEQUENCE</scope>
</reference>
<keyword evidence="1" id="KW-0812">Transmembrane</keyword>
<feature type="non-terminal residue" evidence="2">
    <location>
        <position position="1"/>
    </location>
</feature>
<evidence type="ECO:0000313" key="2">
    <source>
        <dbReference type="EMBL" id="EQD67272.1"/>
    </source>
</evidence>
<accession>T1BBN0</accession>
<name>T1BBN0_9ZZZZ</name>